<dbReference type="InterPro" id="IPR027417">
    <property type="entry name" value="P-loop_NTPase"/>
</dbReference>
<sequence>MVIAVDGPAGAGKSTVCRRLAKALGAVYLDTGAMYRAVAWALDKRGMADAPDERIRSELAALPLEFRMEGEGLAVYWQGKPLGDEIRTPSVSRTASLVSQRRPVRDFLTRLQRDLARGRDVVVEGRDMTTVVFPDAELKVFLTASDRVRAERRWAEYRQKGLSADLEEILRQIQERDAADSQRSLAPLRPGEGAIIVDTSDLSIDQVVEQLARLAFEARKKAGKREGSS</sequence>
<name>A0A1M4WES8_9BACT</name>
<organism evidence="10 11">
    <name type="scientific">Desulfacinum infernum DSM 9756</name>
    <dbReference type="NCBI Taxonomy" id="1121391"/>
    <lineage>
        <taxon>Bacteria</taxon>
        <taxon>Pseudomonadati</taxon>
        <taxon>Thermodesulfobacteriota</taxon>
        <taxon>Syntrophobacteria</taxon>
        <taxon>Syntrophobacterales</taxon>
        <taxon>Syntrophobacteraceae</taxon>
        <taxon>Desulfacinum</taxon>
    </lineage>
</organism>
<dbReference type="InterPro" id="IPR011994">
    <property type="entry name" value="Cytidylate_kinase_dom"/>
</dbReference>
<dbReference type="GO" id="GO:0005524">
    <property type="term" value="F:ATP binding"/>
    <property type="evidence" value="ECO:0007669"/>
    <property type="project" value="UniProtKB-UniRule"/>
</dbReference>
<proteinExistence type="inferred from homology"/>
<evidence type="ECO:0000313" key="11">
    <source>
        <dbReference type="Proteomes" id="UP000184076"/>
    </source>
</evidence>
<dbReference type="GO" id="GO:0006220">
    <property type="term" value="P:pyrimidine nucleotide metabolic process"/>
    <property type="evidence" value="ECO:0007669"/>
    <property type="project" value="UniProtKB-UniRule"/>
</dbReference>
<dbReference type="GO" id="GO:0036431">
    <property type="term" value="F:dCMP kinase activity"/>
    <property type="evidence" value="ECO:0007669"/>
    <property type="project" value="InterPro"/>
</dbReference>
<comment type="similarity">
    <text evidence="1 8">Belongs to the cytidylate kinase family. Type 1 subfamily.</text>
</comment>
<feature type="domain" description="Cytidylate kinase" evidence="9">
    <location>
        <begin position="3"/>
        <end position="214"/>
    </location>
</feature>
<dbReference type="RefSeq" id="WP_073037278.1">
    <property type="nucleotide sequence ID" value="NZ_FQVB01000007.1"/>
</dbReference>
<comment type="catalytic activity">
    <reaction evidence="6 8">
        <text>dCMP + ATP = dCDP + ADP</text>
        <dbReference type="Rhea" id="RHEA:25094"/>
        <dbReference type="ChEBI" id="CHEBI:30616"/>
        <dbReference type="ChEBI" id="CHEBI:57566"/>
        <dbReference type="ChEBI" id="CHEBI:58593"/>
        <dbReference type="ChEBI" id="CHEBI:456216"/>
        <dbReference type="EC" id="2.7.4.25"/>
    </reaction>
</comment>
<evidence type="ECO:0000313" key="10">
    <source>
        <dbReference type="EMBL" id="SHE79687.1"/>
    </source>
</evidence>
<evidence type="ECO:0000256" key="5">
    <source>
        <dbReference type="ARBA" id="ARBA00022840"/>
    </source>
</evidence>
<gene>
    <name evidence="8" type="primary">cmk</name>
    <name evidence="10" type="ORF">SAMN02745206_00852</name>
</gene>
<dbReference type="SUPFAM" id="SSF52540">
    <property type="entry name" value="P-loop containing nucleoside triphosphate hydrolases"/>
    <property type="match status" value="1"/>
</dbReference>
<dbReference type="HAMAP" id="MF_00238">
    <property type="entry name" value="Cytidyl_kinase_type1"/>
    <property type="match status" value="1"/>
</dbReference>
<keyword evidence="5 8" id="KW-0067">ATP-binding</keyword>
<dbReference type="OrthoDB" id="9807434at2"/>
<dbReference type="STRING" id="1121391.SAMN02745206_00852"/>
<evidence type="ECO:0000256" key="2">
    <source>
        <dbReference type="ARBA" id="ARBA00022679"/>
    </source>
</evidence>
<dbReference type="Proteomes" id="UP000184076">
    <property type="component" value="Unassembled WGS sequence"/>
</dbReference>
<dbReference type="GO" id="GO:0015949">
    <property type="term" value="P:nucleobase-containing small molecule interconversion"/>
    <property type="evidence" value="ECO:0007669"/>
    <property type="project" value="TreeGrafter"/>
</dbReference>
<dbReference type="GO" id="GO:0005829">
    <property type="term" value="C:cytosol"/>
    <property type="evidence" value="ECO:0007669"/>
    <property type="project" value="TreeGrafter"/>
</dbReference>
<feature type="binding site" evidence="8">
    <location>
        <begin position="7"/>
        <end position="15"/>
    </location>
    <ligand>
        <name>ATP</name>
        <dbReference type="ChEBI" id="CHEBI:30616"/>
    </ligand>
</feature>
<dbReference type="PANTHER" id="PTHR21299:SF2">
    <property type="entry name" value="CYTIDYLATE KINASE"/>
    <property type="match status" value="1"/>
</dbReference>
<protein>
    <recommendedName>
        <fullName evidence="8">Cytidylate kinase</fullName>
        <shortName evidence="8">CK</shortName>
        <ecNumber evidence="8">2.7.4.25</ecNumber>
    </recommendedName>
    <alternativeName>
        <fullName evidence="8">Cytidine monophosphate kinase</fullName>
        <shortName evidence="8">CMP kinase</shortName>
    </alternativeName>
</protein>
<dbReference type="EC" id="2.7.4.25" evidence="8"/>
<dbReference type="CDD" id="cd02020">
    <property type="entry name" value="CMPK"/>
    <property type="match status" value="1"/>
</dbReference>
<dbReference type="PANTHER" id="PTHR21299">
    <property type="entry name" value="CYTIDYLATE KINASE/PANTOATE-BETA-ALANINE LIGASE"/>
    <property type="match status" value="1"/>
</dbReference>
<dbReference type="InterPro" id="IPR003136">
    <property type="entry name" value="Cytidylate_kin"/>
</dbReference>
<dbReference type="AlphaFoldDB" id="A0A1M4WES8"/>
<dbReference type="GO" id="GO:0036430">
    <property type="term" value="F:CMP kinase activity"/>
    <property type="evidence" value="ECO:0007669"/>
    <property type="project" value="RHEA"/>
</dbReference>
<evidence type="ECO:0000256" key="1">
    <source>
        <dbReference type="ARBA" id="ARBA00009427"/>
    </source>
</evidence>
<evidence type="ECO:0000256" key="7">
    <source>
        <dbReference type="ARBA" id="ARBA00048478"/>
    </source>
</evidence>
<evidence type="ECO:0000256" key="4">
    <source>
        <dbReference type="ARBA" id="ARBA00022777"/>
    </source>
</evidence>
<evidence type="ECO:0000259" key="9">
    <source>
        <dbReference type="Pfam" id="PF02224"/>
    </source>
</evidence>
<comment type="subcellular location">
    <subcellularLocation>
        <location evidence="8">Cytoplasm</location>
    </subcellularLocation>
</comment>
<dbReference type="EMBL" id="FQVB01000007">
    <property type="protein sequence ID" value="SHE79687.1"/>
    <property type="molecule type" value="Genomic_DNA"/>
</dbReference>
<keyword evidence="4 8" id="KW-0418">Kinase</keyword>
<evidence type="ECO:0000256" key="3">
    <source>
        <dbReference type="ARBA" id="ARBA00022741"/>
    </source>
</evidence>
<keyword evidence="2 8" id="KW-0808">Transferase</keyword>
<dbReference type="Gene3D" id="3.40.50.300">
    <property type="entry name" value="P-loop containing nucleotide triphosphate hydrolases"/>
    <property type="match status" value="1"/>
</dbReference>
<keyword evidence="11" id="KW-1185">Reference proteome</keyword>
<keyword evidence="8" id="KW-0963">Cytoplasm</keyword>
<dbReference type="Pfam" id="PF02224">
    <property type="entry name" value="Cytidylate_kin"/>
    <property type="match status" value="1"/>
</dbReference>
<evidence type="ECO:0000256" key="8">
    <source>
        <dbReference type="HAMAP-Rule" id="MF_00238"/>
    </source>
</evidence>
<evidence type="ECO:0000256" key="6">
    <source>
        <dbReference type="ARBA" id="ARBA00047615"/>
    </source>
</evidence>
<accession>A0A1M4WES8</accession>
<keyword evidence="3 8" id="KW-0547">Nucleotide-binding</keyword>
<dbReference type="NCBIfam" id="TIGR00017">
    <property type="entry name" value="cmk"/>
    <property type="match status" value="1"/>
</dbReference>
<reference evidence="11" key="1">
    <citation type="submission" date="2016-11" db="EMBL/GenBank/DDBJ databases">
        <authorList>
            <person name="Varghese N."/>
            <person name="Submissions S."/>
        </authorList>
    </citation>
    <scope>NUCLEOTIDE SEQUENCE [LARGE SCALE GENOMIC DNA]</scope>
    <source>
        <strain evidence="11">DSM 9756</strain>
    </source>
</reference>
<comment type="catalytic activity">
    <reaction evidence="7 8">
        <text>CMP + ATP = CDP + ADP</text>
        <dbReference type="Rhea" id="RHEA:11600"/>
        <dbReference type="ChEBI" id="CHEBI:30616"/>
        <dbReference type="ChEBI" id="CHEBI:58069"/>
        <dbReference type="ChEBI" id="CHEBI:60377"/>
        <dbReference type="ChEBI" id="CHEBI:456216"/>
        <dbReference type="EC" id="2.7.4.25"/>
    </reaction>
</comment>